<comment type="caution">
    <text evidence="2">The sequence shown here is derived from an EMBL/GenBank/DDBJ whole genome shotgun (WGS) entry which is preliminary data.</text>
</comment>
<keyword evidence="3" id="KW-1185">Reference proteome</keyword>
<protein>
    <submittedName>
        <fullName evidence="2">Uncharacterized protein</fullName>
    </submittedName>
</protein>
<feature type="compositionally biased region" description="Acidic residues" evidence="1">
    <location>
        <begin position="89"/>
        <end position="100"/>
    </location>
</feature>
<evidence type="ECO:0000313" key="2">
    <source>
        <dbReference type="EMBL" id="MST95512.1"/>
    </source>
</evidence>
<dbReference type="EMBL" id="VUNS01000001">
    <property type="protein sequence ID" value="MST95512.1"/>
    <property type="molecule type" value="Genomic_DNA"/>
</dbReference>
<name>A0A844FXN4_9BACT</name>
<reference evidence="2 3" key="1">
    <citation type="submission" date="2019-08" db="EMBL/GenBank/DDBJ databases">
        <title>In-depth cultivation of the pig gut microbiome towards novel bacterial diversity and tailored functional studies.</title>
        <authorList>
            <person name="Wylensek D."/>
            <person name="Hitch T.C.A."/>
            <person name="Clavel T."/>
        </authorList>
    </citation>
    <scope>NUCLEOTIDE SEQUENCE [LARGE SCALE GENOMIC DNA]</scope>
    <source>
        <strain evidence="2 3">BBE-744-WT-12</strain>
    </source>
</reference>
<gene>
    <name evidence="2" type="ORF">FYJ85_00425</name>
</gene>
<dbReference type="Proteomes" id="UP000435649">
    <property type="component" value="Unassembled WGS sequence"/>
</dbReference>
<dbReference type="RefSeq" id="WP_154416633.1">
    <property type="nucleotide sequence ID" value="NZ_CALXOB010000042.1"/>
</dbReference>
<feature type="region of interest" description="Disordered" evidence="1">
    <location>
        <begin position="79"/>
        <end position="100"/>
    </location>
</feature>
<evidence type="ECO:0000313" key="3">
    <source>
        <dbReference type="Proteomes" id="UP000435649"/>
    </source>
</evidence>
<evidence type="ECO:0000256" key="1">
    <source>
        <dbReference type="SAM" id="MobiDB-lite"/>
    </source>
</evidence>
<dbReference type="AlphaFoldDB" id="A0A844FXN4"/>
<sequence>MAERKFVNPDERPADAVEKALLKRALGFTHKEVQTEEMFDKETGEVLSTGKRRVVSKEVLPDVRALLFWLKNRRPARWRERIEPPGDTPEFEFDEDDEKL</sequence>
<organism evidence="2 3">
    <name type="scientific">Victivallis lenta</name>
    <dbReference type="NCBI Taxonomy" id="2606640"/>
    <lineage>
        <taxon>Bacteria</taxon>
        <taxon>Pseudomonadati</taxon>
        <taxon>Lentisphaerota</taxon>
        <taxon>Lentisphaeria</taxon>
        <taxon>Victivallales</taxon>
        <taxon>Victivallaceae</taxon>
        <taxon>Victivallis</taxon>
    </lineage>
</organism>
<proteinExistence type="predicted"/>
<accession>A0A844FXN4</accession>